<gene>
    <name evidence="1" type="ORF">CHILSU_LOCUS1263</name>
</gene>
<reference evidence="1" key="1">
    <citation type="submission" date="2021-12" db="EMBL/GenBank/DDBJ databases">
        <authorList>
            <person name="King R."/>
        </authorList>
    </citation>
    <scope>NUCLEOTIDE SEQUENCE</scope>
</reference>
<evidence type="ECO:0000313" key="1">
    <source>
        <dbReference type="EMBL" id="CAH0398155.1"/>
    </source>
</evidence>
<keyword evidence="2" id="KW-1185">Reference proteome</keyword>
<protein>
    <submittedName>
        <fullName evidence="1">Uncharacterized protein</fullName>
    </submittedName>
</protein>
<organism evidence="1 2">
    <name type="scientific">Chilo suppressalis</name>
    <name type="common">Asiatic rice borer moth</name>
    <dbReference type="NCBI Taxonomy" id="168631"/>
    <lineage>
        <taxon>Eukaryota</taxon>
        <taxon>Metazoa</taxon>
        <taxon>Ecdysozoa</taxon>
        <taxon>Arthropoda</taxon>
        <taxon>Hexapoda</taxon>
        <taxon>Insecta</taxon>
        <taxon>Pterygota</taxon>
        <taxon>Neoptera</taxon>
        <taxon>Endopterygota</taxon>
        <taxon>Lepidoptera</taxon>
        <taxon>Glossata</taxon>
        <taxon>Ditrysia</taxon>
        <taxon>Pyraloidea</taxon>
        <taxon>Crambidae</taxon>
        <taxon>Crambinae</taxon>
        <taxon>Chilo</taxon>
    </lineage>
</organism>
<name>A0ABN8AWA7_CHISP</name>
<accession>A0ABN8AWA7</accession>
<evidence type="ECO:0000313" key="2">
    <source>
        <dbReference type="Proteomes" id="UP001153292"/>
    </source>
</evidence>
<dbReference type="EMBL" id="OU963904">
    <property type="protein sequence ID" value="CAH0398155.1"/>
    <property type="molecule type" value="Genomic_DNA"/>
</dbReference>
<dbReference type="Proteomes" id="UP001153292">
    <property type="component" value="Chromosome 11"/>
</dbReference>
<sequence>MRESSVLKGVTEAAYRGQTRREAGGVPLHYLRAGVLLEELADDAYIHLPQVEARRDGPNPVFLVTTWTELARPSAELV</sequence>
<proteinExistence type="predicted"/>